<feature type="compositionally biased region" description="Pro residues" evidence="1">
    <location>
        <begin position="671"/>
        <end position="686"/>
    </location>
</feature>
<reference evidence="2 3" key="1">
    <citation type="submission" date="2016-03" db="EMBL/GenBank/DDBJ databases">
        <title>Comparative genomics of the ectomycorrhizal sister species Rhizopogon vinicolor and Rhizopogon vesiculosus (Basidiomycota: Boletales) reveals a divergence of the mating type B locus.</title>
        <authorList>
            <person name="Mujic A.B."/>
            <person name="Kuo A."/>
            <person name="Tritt A."/>
            <person name="Lipzen A."/>
            <person name="Chen C."/>
            <person name="Johnson J."/>
            <person name="Sharma A."/>
            <person name="Barry K."/>
            <person name="Grigoriev I.V."/>
            <person name="Spatafora J.W."/>
        </authorList>
    </citation>
    <scope>NUCLEOTIDE SEQUENCE [LARGE SCALE GENOMIC DNA]</scope>
    <source>
        <strain evidence="2 3">AM-OR11-056</strain>
    </source>
</reference>
<feature type="compositionally biased region" description="Pro residues" evidence="1">
    <location>
        <begin position="156"/>
        <end position="182"/>
    </location>
</feature>
<feature type="compositionally biased region" description="Low complexity" evidence="1">
    <location>
        <begin position="588"/>
        <end position="601"/>
    </location>
</feature>
<feature type="compositionally biased region" description="Pro residues" evidence="1">
    <location>
        <begin position="577"/>
        <end position="587"/>
    </location>
</feature>
<feature type="compositionally biased region" description="Basic and acidic residues" evidence="1">
    <location>
        <begin position="552"/>
        <end position="566"/>
    </location>
</feature>
<protein>
    <submittedName>
        <fullName evidence="2">Uncharacterized protein</fullName>
    </submittedName>
</protein>
<proteinExistence type="predicted"/>
<feature type="compositionally biased region" description="Polar residues" evidence="1">
    <location>
        <begin position="342"/>
        <end position="397"/>
    </location>
</feature>
<feature type="region of interest" description="Disordered" evidence="1">
    <location>
        <begin position="491"/>
        <end position="510"/>
    </location>
</feature>
<evidence type="ECO:0000313" key="2">
    <source>
        <dbReference type="EMBL" id="OJA10753.1"/>
    </source>
</evidence>
<feature type="region of interest" description="Disordered" evidence="1">
    <location>
        <begin position="75"/>
        <end position="266"/>
    </location>
</feature>
<dbReference type="AlphaFoldDB" id="A0A1J8QAX7"/>
<feature type="compositionally biased region" description="Low complexity" evidence="1">
    <location>
        <begin position="650"/>
        <end position="670"/>
    </location>
</feature>
<feature type="compositionally biased region" description="Polar residues" evidence="1">
    <location>
        <begin position="811"/>
        <end position="824"/>
    </location>
</feature>
<dbReference type="OrthoDB" id="2804726at2759"/>
<accession>A0A1J8QAX7</accession>
<feature type="compositionally biased region" description="Basic and acidic residues" evidence="1">
    <location>
        <begin position="800"/>
        <end position="810"/>
    </location>
</feature>
<evidence type="ECO:0000313" key="3">
    <source>
        <dbReference type="Proteomes" id="UP000183567"/>
    </source>
</evidence>
<feature type="compositionally biased region" description="Pro residues" evidence="1">
    <location>
        <begin position="632"/>
        <end position="649"/>
    </location>
</feature>
<dbReference type="STRING" id="180088.A0A1J8QAX7"/>
<gene>
    <name evidence="2" type="ORF">AZE42_04256</name>
</gene>
<feature type="compositionally biased region" description="Pro residues" evidence="1">
    <location>
        <begin position="704"/>
        <end position="714"/>
    </location>
</feature>
<comment type="caution">
    <text evidence="2">The sequence shown here is derived from an EMBL/GenBank/DDBJ whole genome shotgun (WGS) entry which is preliminary data.</text>
</comment>
<feature type="compositionally biased region" description="Basic residues" evidence="1">
    <location>
        <begin position="105"/>
        <end position="116"/>
    </location>
</feature>
<feature type="region of interest" description="Disordered" evidence="1">
    <location>
        <begin position="786"/>
        <end position="860"/>
    </location>
</feature>
<feature type="compositionally biased region" description="Low complexity" evidence="1">
    <location>
        <begin position="224"/>
        <end position="250"/>
    </location>
</feature>
<dbReference type="EMBL" id="LVVM01005377">
    <property type="protein sequence ID" value="OJA10753.1"/>
    <property type="molecule type" value="Genomic_DNA"/>
</dbReference>
<feature type="region of interest" description="Disordered" evidence="1">
    <location>
        <begin position="538"/>
        <end position="721"/>
    </location>
</feature>
<dbReference type="Proteomes" id="UP000183567">
    <property type="component" value="Unassembled WGS sequence"/>
</dbReference>
<name>A0A1J8QAX7_9AGAM</name>
<keyword evidence="3" id="KW-1185">Reference proteome</keyword>
<feature type="compositionally biased region" description="Low complexity" evidence="1">
    <location>
        <begin position="687"/>
        <end position="703"/>
    </location>
</feature>
<organism evidence="2 3">
    <name type="scientific">Rhizopogon vesiculosus</name>
    <dbReference type="NCBI Taxonomy" id="180088"/>
    <lineage>
        <taxon>Eukaryota</taxon>
        <taxon>Fungi</taxon>
        <taxon>Dikarya</taxon>
        <taxon>Basidiomycota</taxon>
        <taxon>Agaricomycotina</taxon>
        <taxon>Agaricomycetes</taxon>
        <taxon>Agaricomycetidae</taxon>
        <taxon>Boletales</taxon>
        <taxon>Suillineae</taxon>
        <taxon>Rhizopogonaceae</taxon>
        <taxon>Rhizopogon</taxon>
    </lineage>
</organism>
<feature type="compositionally biased region" description="Polar residues" evidence="1">
    <location>
        <begin position="612"/>
        <end position="626"/>
    </location>
</feature>
<evidence type="ECO:0000256" key="1">
    <source>
        <dbReference type="SAM" id="MobiDB-lite"/>
    </source>
</evidence>
<feature type="region of interest" description="Disordered" evidence="1">
    <location>
        <begin position="319"/>
        <end position="397"/>
    </location>
</feature>
<sequence length="943" mass="102608">MIVMAGNIQLIEAASMAAVDIVLRRSSRIAQHPQHPYTHIPKRRQHIDQDLDADDQLTPRALRALKRQRLTLDSDGLPLPQLESPHRRKRRKENDILTTGPLKEVRRRVRHIRIRTRPQNLSKPRHITPSQPILDIRQPTNLAPKDDDPQDAPTQTTPPPSPSPVPHYRPPSPVQMNPPPIDSPSIHVTLHSPTDVIQSRSHSPPPLPQPQSEPNSPTQVQSNSQPSHSHPLPLHQLPDLDSLIPLDPLPEFLPHDTPYSDSPNFQSNASFSSVPVHEFPSNGDMNFVSNAHPFSSPQGSVFSSPGAFGSNHAFPSNPGSFSNSFGPHSHEFIPAHSHSHSDFSPPQDNSFSNTDGFPSPSSNGFTSPSNGFHPQSNDYTQSNGYSQSNGYTQQGAFSQPNHLTYDYAPVAHRDREVNIWKLASSPHRLHRYGIDTIKALVASQARVRYQSSPDDDFSSNHSSNTRFRLYTPASYIERASYTYKSAELDGMDFDMDDDEDYDDDDDDDEDCDFGCDVDDYGYDDEGDEEDMFPMDMELMEGGKSKVVVVKSPGRDRDMPKRSESLETKTNSSMLPNPIVPPTVPPIPQSISMSSPSDSIPIPQIPEPGAGSGSPTAGVHSSSTDVDSSPRTPSIPQPTSPPPSSTPPGSTPGTTSPPSIPHTPTSPSTPGTSPPSSPTPIPTPPLQTPTVSTTQTSTTLTPQMPQTPTPAPGPPSLLRTPPLSSLHVTLLSEPPRAFMGRGTPPDRRRLSEWGRWGCIRAMGLRGDMQHPMAMTAAMCGNSMALREDVQQQPGEDVPLQHGERMAGEHASTEQTSAQHGEAQQQHLEHSEHPPAQHVVTHHDEHSHPPPQHDHDHSEHLETHGEWTSFLFAMLEGDAGGNSAGWYELGAGVSASPSVSTPGEPTVGMGTLGSSQGMTTLNIPQSMSVPQTVGEADSTLRFALG</sequence>
<feature type="compositionally biased region" description="Basic and acidic residues" evidence="1">
    <location>
        <begin position="825"/>
        <end position="860"/>
    </location>
</feature>